<dbReference type="AlphaFoldDB" id="G7Y9R5"/>
<protein>
    <submittedName>
        <fullName evidence="1">Uncharacterized protein</fullName>
    </submittedName>
</protein>
<evidence type="ECO:0000313" key="2">
    <source>
        <dbReference type="Proteomes" id="UP000008909"/>
    </source>
</evidence>
<gene>
    <name evidence="1" type="ORF">CLF_103443</name>
</gene>
<sequence>MLLRSITVRDYDSSIVYCETEFSDYYNLTLTIQTDAVSISELIVPIKLSFSNLAVSQPSCFLRVAWQLGSERVLQLNSLVNLVLNLSTTTKSYTKYRIMTGQENLPPSEEHAHHLSSHHADAAQGDNCISCRVIGSTLPIAISGYILYAAKQRVSSYSGLQRIVYLGLCAGLSAEVQQEILQECAYLLQWSSTPFEVGKTMPPLKGAVNLHHFLSCSGYHLKSSKTCSDLKPTGGRIRPRKSERGSVRLFAPLGTKLACIVGDVQMREYQI</sequence>
<organism evidence="1 2">
    <name type="scientific">Clonorchis sinensis</name>
    <name type="common">Chinese liver fluke</name>
    <dbReference type="NCBI Taxonomy" id="79923"/>
    <lineage>
        <taxon>Eukaryota</taxon>
        <taxon>Metazoa</taxon>
        <taxon>Spiralia</taxon>
        <taxon>Lophotrochozoa</taxon>
        <taxon>Platyhelminthes</taxon>
        <taxon>Trematoda</taxon>
        <taxon>Digenea</taxon>
        <taxon>Opisthorchiida</taxon>
        <taxon>Opisthorchiata</taxon>
        <taxon>Opisthorchiidae</taxon>
        <taxon>Clonorchis</taxon>
    </lineage>
</organism>
<name>G7Y9R5_CLOSI</name>
<evidence type="ECO:0000313" key="1">
    <source>
        <dbReference type="EMBL" id="GAA49699.1"/>
    </source>
</evidence>
<accession>G7Y9R5</accession>
<reference evidence="1" key="1">
    <citation type="journal article" date="2011" name="Genome Biol.">
        <title>The draft genome of the carcinogenic human liver fluke Clonorchis sinensis.</title>
        <authorList>
            <person name="Wang X."/>
            <person name="Chen W."/>
            <person name="Huang Y."/>
            <person name="Sun J."/>
            <person name="Men J."/>
            <person name="Liu H."/>
            <person name="Luo F."/>
            <person name="Guo L."/>
            <person name="Lv X."/>
            <person name="Deng C."/>
            <person name="Zhou C."/>
            <person name="Fan Y."/>
            <person name="Li X."/>
            <person name="Huang L."/>
            <person name="Hu Y."/>
            <person name="Liang C."/>
            <person name="Hu X."/>
            <person name="Xu J."/>
            <person name="Yu X."/>
        </authorList>
    </citation>
    <scope>NUCLEOTIDE SEQUENCE [LARGE SCALE GENOMIC DNA]</scope>
    <source>
        <strain evidence="1">Henan</strain>
    </source>
</reference>
<proteinExistence type="predicted"/>
<keyword evidence="2" id="KW-1185">Reference proteome</keyword>
<dbReference type="EMBL" id="DF142979">
    <property type="protein sequence ID" value="GAA49699.1"/>
    <property type="molecule type" value="Genomic_DNA"/>
</dbReference>
<reference key="2">
    <citation type="submission" date="2011-10" db="EMBL/GenBank/DDBJ databases">
        <title>The genome and transcriptome sequence of Clonorchis sinensis provide insights into the carcinogenic liver fluke.</title>
        <authorList>
            <person name="Wang X."/>
            <person name="Huang Y."/>
            <person name="Chen W."/>
            <person name="Liu H."/>
            <person name="Guo L."/>
            <person name="Chen Y."/>
            <person name="Luo F."/>
            <person name="Zhou W."/>
            <person name="Sun J."/>
            <person name="Mao Q."/>
            <person name="Liang P."/>
            <person name="Zhou C."/>
            <person name="Tian Y."/>
            <person name="Men J."/>
            <person name="Lv X."/>
            <person name="Huang L."/>
            <person name="Zhou J."/>
            <person name="Hu Y."/>
            <person name="Li R."/>
            <person name="Zhang F."/>
            <person name="Lei H."/>
            <person name="Li X."/>
            <person name="Hu X."/>
            <person name="Liang C."/>
            <person name="Xu J."/>
            <person name="Wu Z."/>
            <person name="Yu X."/>
        </authorList>
    </citation>
    <scope>NUCLEOTIDE SEQUENCE</scope>
    <source>
        <strain>Henan</strain>
    </source>
</reference>
<dbReference type="Proteomes" id="UP000008909">
    <property type="component" value="Unassembled WGS sequence"/>
</dbReference>